<dbReference type="EMBL" id="CABPSQ010000001">
    <property type="protein sequence ID" value="VVE61780.1"/>
    <property type="molecule type" value="Genomic_DNA"/>
</dbReference>
<reference evidence="1 2" key="1">
    <citation type="submission" date="2019-08" db="EMBL/GenBank/DDBJ databases">
        <authorList>
            <person name="Peeters C."/>
        </authorList>
    </citation>
    <scope>NUCLEOTIDE SEQUENCE [LARGE SCALE GENOMIC DNA]</scope>
    <source>
        <strain evidence="1 2">LMG 31118</strain>
    </source>
</reference>
<dbReference type="OrthoDB" id="8939735at2"/>
<organism evidence="1 2">
    <name type="scientific">Pandoraea captiosa</name>
    <dbReference type="NCBI Taxonomy" id="2508302"/>
    <lineage>
        <taxon>Bacteria</taxon>
        <taxon>Pseudomonadati</taxon>
        <taxon>Pseudomonadota</taxon>
        <taxon>Betaproteobacteria</taxon>
        <taxon>Burkholderiales</taxon>
        <taxon>Burkholderiaceae</taxon>
        <taxon>Pandoraea</taxon>
    </lineage>
</organism>
<evidence type="ECO:0000313" key="1">
    <source>
        <dbReference type="EMBL" id="VVE61780.1"/>
    </source>
</evidence>
<proteinExistence type="predicted"/>
<protein>
    <submittedName>
        <fullName evidence="1">Uncharacterized protein</fullName>
    </submittedName>
</protein>
<keyword evidence="2" id="KW-1185">Reference proteome</keyword>
<evidence type="ECO:0000313" key="2">
    <source>
        <dbReference type="Proteomes" id="UP000414136"/>
    </source>
</evidence>
<dbReference type="AlphaFoldDB" id="A0A5E4ZND3"/>
<sequence length="225" mass="23768">MPNSLYPAGAAPTVTYPAHAGPDIGVLAQRLRNAITDRPAPGQAWVPDQIAWDTLVEIASDARGLTEAEANVYRATLRAALPAFDIADPDVVLLYEVVDNCLGPGKPSIATHLAGVVFEFLQLPCLVLLEPGEAAPGTRTFNSVLPSLAAAAYDCGPFGRTLYLEGAATMLKGVNEACDESRRERLCTTLFAIPNPPFGGDAAPTNLYEFDAALTRLGVYEPLSG</sequence>
<name>A0A5E4ZND3_9BURK</name>
<dbReference type="Proteomes" id="UP000414136">
    <property type="component" value="Unassembled WGS sequence"/>
</dbReference>
<dbReference type="RefSeq" id="WP_150623031.1">
    <property type="nucleotide sequence ID" value="NZ_CABPSQ010000001.1"/>
</dbReference>
<accession>A0A5E4ZND3</accession>
<gene>
    <name evidence="1" type="ORF">PCA31118_00756</name>
</gene>